<dbReference type="InterPro" id="IPR013083">
    <property type="entry name" value="Znf_RING/FYVE/PHD"/>
</dbReference>
<dbReference type="PROSITE" id="PS00028">
    <property type="entry name" value="ZINC_FINGER_C2H2_1"/>
    <property type="match status" value="1"/>
</dbReference>
<protein>
    <recommendedName>
        <fullName evidence="1">C2H2-type domain-containing protein</fullName>
    </recommendedName>
</protein>
<name>A0A9N9XLM9_PHYSR</name>
<keyword evidence="3" id="KW-1185">Reference proteome</keyword>
<evidence type="ECO:0000313" key="3">
    <source>
        <dbReference type="Proteomes" id="UP001153712"/>
    </source>
</evidence>
<accession>A0A9N9XLM9</accession>
<dbReference type="Proteomes" id="UP001153712">
    <property type="component" value="Chromosome 2"/>
</dbReference>
<dbReference type="InterPro" id="IPR013087">
    <property type="entry name" value="Znf_C2H2_type"/>
</dbReference>
<feature type="domain" description="C2H2-type" evidence="1">
    <location>
        <begin position="102"/>
        <end position="123"/>
    </location>
</feature>
<reference evidence="2" key="1">
    <citation type="submission" date="2022-01" db="EMBL/GenBank/DDBJ databases">
        <authorList>
            <person name="King R."/>
        </authorList>
    </citation>
    <scope>NUCLEOTIDE SEQUENCE</scope>
</reference>
<dbReference type="Gene3D" id="3.30.40.10">
    <property type="entry name" value="Zinc/RING finger domain, C3HC4 (zinc finger)"/>
    <property type="match status" value="1"/>
</dbReference>
<dbReference type="AlphaFoldDB" id="A0A9N9XLM9"/>
<organism evidence="2 3">
    <name type="scientific">Phyllotreta striolata</name>
    <name type="common">Striped flea beetle</name>
    <name type="synonym">Crioceris striolata</name>
    <dbReference type="NCBI Taxonomy" id="444603"/>
    <lineage>
        <taxon>Eukaryota</taxon>
        <taxon>Metazoa</taxon>
        <taxon>Ecdysozoa</taxon>
        <taxon>Arthropoda</taxon>
        <taxon>Hexapoda</taxon>
        <taxon>Insecta</taxon>
        <taxon>Pterygota</taxon>
        <taxon>Neoptera</taxon>
        <taxon>Endopterygota</taxon>
        <taxon>Coleoptera</taxon>
        <taxon>Polyphaga</taxon>
        <taxon>Cucujiformia</taxon>
        <taxon>Chrysomeloidea</taxon>
        <taxon>Chrysomelidae</taxon>
        <taxon>Galerucinae</taxon>
        <taxon>Alticini</taxon>
        <taxon>Phyllotreta</taxon>
    </lineage>
</organism>
<evidence type="ECO:0000313" key="2">
    <source>
        <dbReference type="EMBL" id="CAG9858811.1"/>
    </source>
</evidence>
<dbReference type="SUPFAM" id="SSF49599">
    <property type="entry name" value="TRAF domain-like"/>
    <property type="match status" value="1"/>
</dbReference>
<proteinExistence type="predicted"/>
<gene>
    <name evidence="2" type="ORF">PHYEVI_LOCUS5198</name>
</gene>
<dbReference type="EMBL" id="OU900095">
    <property type="protein sequence ID" value="CAG9858811.1"/>
    <property type="molecule type" value="Genomic_DNA"/>
</dbReference>
<evidence type="ECO:0000259" key="1">
    <source>
        <dbReference type="PROSITE" id="PS00028"/>
    </source>
</evidence>
<sequence length="432" mass="50424">MNISRTKSTKAALNKGYRIDELECSACCKYLSVKPIKVYEGDKLKCGRCSKEDDGGIFSELNSYDENQLFKCHNRFAGCRKLLTSSQARAHEATCRDYIYSCPYCPGLFMQSFLLERHFLERHYTYVLKQPVVLISYGFRSSSFLYKINDFLFLIVFKVDLALGVCHIFNTPVGDKSVALKYHNITMETSNIIEPMEELHVPTNLQAMQLQLNPKADLKSYLKVVFRYDVVDIPFYEPLPLDPNNEILSEPPELLEELKIVRSLEIFQNLCARFGIAWPFAFDVTELPTNIFTNDDYFYITEIENLISTKIYLNCYKCFTSSYNGPMKGVFVKINRSAFFLCCICCQIKIKENRRIKYKQYFCNSLRNFNVRFPDGKDCYSILQLSDFIEDSSKRFDCPFLLCKISGTYLEISVHIDLMFTKFQVLSQWFFW</sequence>
<dbReference type="OrthoDB" id="6780401at2759"/>